<dbReference type="InParanoid" id="K3ZG71"/>
<evidence type="ECO:0000313" key="2">
    <source>
        <dbReference type="Proteomes" id="UP000004995"/>
    </source>
</evidence>
<dbReference type="EnsemblPlants" id="KQL14719">
    <property type="protein sequence ID" value="KQL14719"/>
    <property type="gene ID" value="SETIT_025573mg"/>
</dbReference>
<organism evidence="1 2">
    <name type="scientific">Setaria italica</name>
    <name type="common">Foxtail millet</name>
    <name type="synonym">Panicum italicum</name>
    <dbReference type="NCBI Taxonomy" id="4555"/>
    <lineage>
        <taxon>Eukaryota</taxon>
        <taxon>Viridiplantae</taxon>
        <taxon>Streptophyta</taxon>
        <taxon>Embryophyta</taxon>
        <taxon>Tracheophyta</taxon>
        <taxon>Spermatophyta</taxon>
        <taxon>Magnoliopsida</taxon>
        <taxon>Liliopsida</taxon>
        <taxon>Poales</taxon>
        <taxon>Poaceae</taxon>
        <taxon>PACMAD clade</taxon>
        <taxon>Panicoideae</taxon>
        <taxon>Panicodae</taxon>
        <taxon>Paniceae</taxon>
        <taxon>Cenchrinae</taxon>
        <taxon>Setaria</taxon>
    </lineage>
</organism>
<dbReference type="AlphaFoldDB" id="K3ZG71"/>
<accession>K3ZG71</accession>
<protein>
    <submittedName>
        <fullName evidence="1">Uncharacterized protein</fullName>
    </submittedName>
</protein>
<dbReference type="HOGENOM" id="CLU_3176325_0_0_1"/>
<reference evidence="1" key="2">
    <citation type="submission" date="2018-08" db="UniProtKB">
        <authorList>
            <consortium name="EnsemblPlants"/>
        </authorList>
    </citation>
    <scope>IDENTIFICATION</scope>
    <source>
        <strain evidence="1">Yugu1</strain>
    </source>
</reference>
<keyword evidence="2" id="KW-1185">Reference proteome</keyword>
<sequence length="47" mass="5562">MGSFSRIWIVSSVCCLCFDHVLRHIIRIITTFIQIPCLLDLYFPCRM</sequence>
<dbReference type="Proteomes" id="UP000004995">
    <property type="component" value="Unassembled WGS sequence"/>
</dbReference>
<proteinExistence type="predicted"/>
<dbReference type="EMBL" id="AGNK02001595">
    <property type="status" value="NOT_ANNOTATED_CDS"/>
    <property type="molecule type" value="Genomic_DNA"/>
</dbReference>
<evidence type="ECO:0000313" key="1">
    <source>
        <dbReference type="EnsemblPlants" id="KQL14719"/>
    </source>
</evidence>
<dbReference type="Gramene" id="KQL14719">
    <property type="protein sequence ID" value="KQL14719"/>
    <property type="gene ID" value="SETIT_025573mg"/>
</dbReference>
<reference evidence="2" key="1">
    <citation type="journal article" date="2012" name="Nat. Biotechnol.">
        <title>Reference genome sequence of the model plant Setaria.</title>
        <authorList>
            <person name="Bennetzen J.L."/>
            <person name="Schmutz J."/>
            <person name="Wang H."/>
            <person name="Percifield R."/>
            <person name="Hawkins J."/>
            <person name="Pontaroli A.C."/>
            <person name="Estep M."/>
            <person name="Feng L."/>
            <person name="Vaughn J.N."/>
            <person name="Grimwood J."/>
            <person name="Jenkins J."/>
            <person name="Barry K."/>
            <person name="Lindquist E."/>
            <person name="Hellsten U."/>
            <person name="Deshpande S."/>
            <person name="Wang X."/>
            <person name="Wu X."/>
            <person name="Mitros T."/>
            <person name="Triplett J."/>
            <person name="Yang X."/>
            <person name="Ye C.Y."/>
            <person name="Mauro-Herrera M."/>
            <person name="Wang L."/>
            <person name="Li P."/>
            <person name="Sharma M."/>
            <person name="Sharma R."/>
            <person name="Ronald P.C."/>
            <person name="Panaud O."/>
            <person name="Kellogg E.A."/>
            <person name="Brutnell T.P."/>
            <person name="Doust A.N."/>
            <person name="Tuskan G.A."/>
            <person name="Rokhsar D."/>
            <person name="Devos K.M."/>
        </authorList>
    </citation>
    <scope>NUCLEOTIDE SEQUENCE [LARGE SCALE GENOMIC DNA]</scope>
    <source>
        <strain evidence="2">cv. Yugu1</strain>
    </source>
</reference>
<name>K3ZG71_SETIT</name>